<evidence type="ECO:0000256" key="6">
    <source>
        <dbReference type="ARBA" id="ARBA00022605"/>
    </source>
</evidence>
<evidence type="ECO:0000256" key="9">
    <source>
        <dbReference type="ARBA" id="ARBA00048670"/>
    </source>
</evidence>
<dbReference type="PANTHER" id="PTHR30239:SF4">
    <property type="entry name" value="ACETOLACTATE SYNTHASE ISOZYME 1 SMALL SUBUNIT"/>
    <property type="match status" value="1"/>
</dbReference>
<organism evidence="11 12">
    <name type="scientific">Clostridium lentum</name>
    <dbReference type="NCBI Taxonomy" id="2763037"/>
    <lineage>
        <taxon>Bacteria</taxon>
        <taxon>Bacillati</taxon>
        <taxon>Bacillota</taxon>
        <taxon>Clostridia</taxon>
        <taxon>Eubacteriales</taxon>
        <taxon>Clostridiaceae</taxon>
        <taxon>Clostridium</taxon>
    </lineage>
</organism>
<dbReference type="CDD" id="cd04878">
    <property type="entry name" value="ACT_AHAS"/>
    <property type="match status" value="1"/>
</dbReference>
<dbReference type="Gene3D" id="3.30.70.260">
    <property type="match status" value="1"/>
</dbReference>
<comment type="similarity">
    <text evidence="3">Belongs to the acetolactate synthase small subunit family.</text>
</comment>
<dbReference type="InterPro" id="IPR039557">
    <property type="entry name" value="AHAS_ACT"/>
</dbReference>
<dbReference type="Proteomes" id="UP000662088">
    <property type="component" value="Unassembled WGS sequence"/>
</dbReference>
<evidence type="ECO:0000256" key="3">
    <source>
        <dbReference type="ARBA" id="ARBA00006341"/>
    </source>
</evidence>
<dbReference type="AlphaFoldDB" id="A0A8I0AEE2"/>
<dbReference type="GO" id="GO:0005829">
    <property type="term" value="C:cytosol"/>
    <property type="evidence" value="ECO:0007669"/>
    <property type="project" value="TreeGrafter"/>
</dbReference>
<keyword evidence="12" id="KW-1185">Reference proteome</keyword>
<proteinExistence type="inferred from homology"/>
<dbReference type="SUPFAM" id="SSF55021">
    <property type="entry name" value="ACT-like"/>
    <property type="match status" value="1"/>
</dbReference>
<sequence length="97" mass="11189">MINTDFYLIELHVRNHPGVMSHITNLFARRGFNLEGILCGEVGDGKTSKIYLLVKNDLYLDQVIKQLQKLYDVLDVSLHQDYNHSVFKSLSILLNLK</sequence>
<feature type="domain" description="ACT" evidence="10">
    <location>
        <begin position="8"/>
        <end position="81"/>
    </location>
</feature>
<dbReference type="Pfam" id="PF22629">
    <property type="entry name" value="ACT_AHAS_ss"/>
    <property type="match status" value="1"/>
</dbReference>
<comment type="subunit">
    <text evidence="4">Dimer of large and small chains.</text>
</comment>
<evidence type="ECO:0000259" key="10">
    <source>
        <dbReference type="PROSITE" id="PS51671"/>
    </source>
</evidence>
<evidence type="ECO:0000313" key="12">
    <source>
        <dbReference type="Proteomes" id="UP000662088"/>
    </source>
</evidence>
<dbReference type="InterPro" id="IPR004789">
    <property type="entry name" value="Acetalactate_synth_ssu"/>
</dbReference>
<dbReference type="PROSITE" id="PS51671">
    <property type="entry name" value="ACT"/>
    <property type="match status" value="1"/>
</dbReference>
<comment type="pathway">
    <text evidence="1">Amino-acid biosynthesis; L-isoleucine biosynthesis; L-isoleucine from 2-oxobutanoate: step 1/4.</text>
</comment>
<evidence type="ECO:0000313" key="11">
    <source>
        <dbReference type="EMBL" id="MBC5640864.1"/>
    </source>
</evidence>
<evidence type="ECO:0000256" key="4">
    <source>
        <dbReference type="ARBA" id="ARBA00011744"/>
    </source>
</evidence>
<accession>A0A8I0AEE2</accession>
<dbReference type="RefSeq" id="WP_022211520.1">
    <property type="nucleotide sequence ID" value="NZ_JACOOQ010000018.1"/>
</dbReference>
<dbReference type="GO" id="GO:0009097">
    <property type="term" value="P:isoleucine biosynthetic process"/>
    <property type="evidence" value="ECO:0007669"/>
    <property type="project" value="UniProtKB-UniPathway"/>
</dbReference>
<protein>
    <recommendedName>
        <fullName evidence="5">acetolactate synthase</fullName>
        <ecNumber evidence="5">2.2.1.6</ecNumber>
    </recommendedName>
    <alternativeName>
        <fullName evidence="8">Acetohydroxy-acid synthase small subunit</fullName>
    </alternativeName>
</protein>
<evidence type="ECO:0000256" key="2">
    <source>
        <dbReference type="ARBA" id="ARBA00005025"/>
    </source>
</evidence>
<keyword evidence="6" id="KW-0028">Amino-acid biosynthesis</keyword>
<dbReference type="InterPro" id="IPR054480">
    <property type="entry name" value="AHAS_small-like_ACT"/>
</dbReference>
<dbReference type="UniPathway" id="UPA00047">
    <property type="reaction ID" value="UER00055"/>
</dbReference>
<evidence type="ECO:0000256" key="8">
    <source>
        <dbReference type="ARBA" id="ARBA00031510"/>
    </source>
</evidence>
<reference evidence="11" key="1">
    <citation type="submission" date="2020-08" db="EMBL/GenBank/DDBJ databases">
        <title>Genome public.</title>
        <authorList>
            <person name="Liu C."/>
            <person name="Sun Q."/>
        </authorList>
    </citation>
    <scope>NUCLEOTIDE SEQUENCE</scope>
    <source>
        <strain evidence="11">NSJ-42</strain>
    </source>
</reference>
<dbReference type="GO" id="GO:0009099">
    <property type="term" value="P:L-valine biosynthetic process"/>
    <property type="evidence" value="ECO:0007669"/>
    <property type="project" value="UniProtKB-UniPathway"/>
</dbReference>
<dbReference type="EMBL" id="JACOOQ010000018">
    <property type="protein sequence ID" value="MBC5640864.1"/>
    <property type="molecule type" value="Genomic_DNA"/>
</dbReference>
<evidence type="ECO:0000256" key="1">
    <source>
        <dbReference type="ARBA" id="ARBA00004974"/>
    </source>
</evidence>
<dbReference type="GO" id="GO:1990610">
    <property type="term" value="F:acetolactate synthase regulator activity"/>
    <property type="evidence" value="ECO:0007669"/>
    <property type="project" value="InterPro"/>
</dbReference>
<comment type="caution">
    <text evidence="11">The sequence shown here is derived from an EMBL/GenBank/DDBJ whole genome shotgun (WGS) entry which is preliminary data.</text>
</comment>
<dbReference type="InterPro" id="IPR002912">
    <property type="entry name" value="ACT_dom"/>
</dbReference>
<evidence type="ECO:0000256" key="5">
    <source>
        <dbReference type="ARBA" id="ARBA00013145"/>
    </source>
</evidence>
<dbReference type="InterPro" id="IPR045865">
    <property type="entry name" value="ACT-like_dom_sf"/>
</dbReference>
<dbReference type="UniPathway" id="UPA00049">
    <property type="reaction ID" value="UER00059"/>
</dbReference>
<comment type="pathway">
    <text evidence="2">Amino-acid biosynthesis; L-valine biosynthesis; L-valine from pyruvate: step 1/4.</text>
</comment>
<keyword evidence="7" id="KW-0100">Branched-chain amino acid biosynthesis</keyword>
<dbReference type="GO" id="GO:0003984">
    <property type="term" value="F:acetolactate synthase activity"/>
    <property type="evidence" value="ECO:0007669"/>
    <property type="project" value="UniProtKB-EC"/>
</dbReference>
<evidence type="ECO:0000256" key="7">
    <source>
        <dbReference type="ARBA" id="ARBA00023304"/>
    </source>
</evidence>
<gene>
    <name evidence="11" type="ORF">H8R92_10605</name>
</gene>
<dbReference type="EC" id="2.2.1.6" evidence="5"/>
<comment type="catalytic activity">
    <reaction evidence="9">
        <text>2 pyruvate + H(+) = (2S)-2-acetolactate + CO2</text>
        <dbReference type="Rhea" id="RHEA:25249"/>
        <dbReference type="ChEBI" id="CHEBI:15361"/>
        <dbReference type="ChEBI" id="CHEBI:15378"/>
        <dbReference type="ChEBI" id="CHEBI:16526"/>
        <dbReference type="ChEBI" id="CHEBI:58476"/>
        <dbReference type="EC" id="2.2.1.6"/>
    </reaction>
</comment>
<dbReference type="PANTHER" id="PTHR30239">
    <property type="entry name" value="ACETOLACTATE SYNTHASE SMALL SUBUNIT"/>
    <property type="match status" value="1"/>
</dbReference>
<name>A0A8I0AEE2_9CLOT</name>